<gene>
    <name evidence="6" type="ORF">H9913_13130</name>
</gene>
<evidence type="ECO:0000313" key="6">
    <source>
        <dbReference type="EMBL" id="HJD40952.1"/>
    </source>
</evidence>
<dbReference type="InterPro" id="IPR016667">
    <property type="entry name" value="Caps_polysacc_synth_CpsB/CapC"/>
</dbReference>
<dbReference type="EMBL" id="DWUX01000226">
    <property type="protein sequence ID" value="HJD40952.1"/>
    <property type="molecule type" value="Genomic_DNA"/>
</dbReference>
<dbReference type="EC" id="3.1.3.48" evidence="2"/>
<sequence length="254" mass="29527">MRDIHTHILPGIDDGSRDLYDSMEMAAMAADGGTTVMVATPHCNIPGVYDNYFGKEYIELFRKTVRELERNHIPVKLLPGMEVYSTFKLPRLLAEGKIITLNKSRYLLMEFDFQEDPDFADRILDRVREARAIPVIAHAERYAFVQDDPEIVYRWLGKGYAVQINKGSFMGRFGRTAQRTAFELLDHNLVTVVASDAHSPYQRTPWMQDVYESLLEEYPRDYLEALFTENPGRICRGQEVIRFRRISFQDTYQI</sequence>
<evidence type="ECO:0000256" key="1">
    <source>
        <dbReference type="ARBA" id="ARBA00005750"/>
    </source>
</evidence>
<reference evidence="6" key="2">
    <citation type="submission" date="2021-04" db="EMBL/GenBank/DDBJ databases">
        <authorList>
            <person name="Gilroy R."/>
        </authorList>
    </citation>
    <scope>NUCLEOTIDE SEQUENCE</scope>
    <source>
        <strain evidence="6">ChiW19-6364</strain>
    </source>
</reference>
<evidence type="ECO:0000313" key="7">
    <source>
        <dbReference type="Proteomes" id="UP000823850"/>
    </source>
</evidence>
<evidence type="ECO:0000256" key="2">
    <source>
        <dbReference type="ARBA" id="ARBA00013064"/>
    </source>
</evidence>
<evidence type="ECO:0000256" key="3">
    <source>
        <dbReference type="ARBA" id="ARBA00022801"/>
    </source>
</evidence>
<dbReference type="Proteomes" id="UP000823850">
    <property type="component" value="Unassembled WGS sequence"/>
</dbReference>
<organism evidence="6 7">
    <name type="scientific">Candidatus Blautia stercoripullorum</name>
    <dbReference type="NCBI Taxonomy" id="2838502"/>
    <lineage>
        <taxon>Bacteria</taxon>
        <taxon>Bacillati</taxon>
        <taxon>Bacillota</taxon>
        <taxon>Clostridia</taxon>
        <taxon>Lachnospirales</taxon>
        <taxon>Lachnospiraceae</taxon>
        <taxon>Blautia</taxon>
    </lineage>
</organism>
<proteinExistence type="inferred from homology"/>
<comment type="caution">
    <text evidence="6">The sequence shown here is derived from an EMBL/GenBank/DDBJ whole genome shotgun (WGS) entry which is preliminary data.</text>
</comment>
<keyword evidence="4" id="KW-0904">Protein phosphatase</keyword>
<dbReference type="PANTHER" id="PTHR39181:SF1">
    <property type="entry name" value="TYROSINE-PROTEIN PHOSPHATASE YWQE"/>
    <property type="match status" value="1"/>
</dbReference>
<evidence type="ECO:0000256" key="4">
    <source>
        <dbReference type="ARBA" id="ARBA00022912"/>
    </source>
</evidence>
<dbReference type="InterPro" id="IPR016195">
    <property type="entry name" value="Pol/histidinol_Pase-like"/>
</dbReference>
<dbReference type="Gene3D" id="3.20.20.140">
    <property type="entry name" value="Metal-dependent hydrolases"/>
    <property type="match status" value="1"/>
</dbReference>
<dbReference type="PANTHER" id="PTHR39181">
    <property type="entry name" value="TYROSINE-PROTEIN PHOSPHATASE YWQE"/>
    <property type="match status" value="1"/>
</dbReference>
<comment type="catalytic activity">
    <reaction evidence="5">
        <text>O-phospho-L-tyrosyl-[protein] + H2O = L-tyrosyl-[protein] + phosphate</text>
        <dbReference type="Rhea" id="RHEA:10684"/>
        <dbReference type="Rhea" id="RHEA-COMP:10136"/>
        <dbReference type="Rhea" id="RHEA-COMP:20101"/>
        <dbReference type="ChEBI" id="CHEBI:15377"/>
        <dbReference type="ChEBI" id="CHEBI:43474"/>
        <dbReference type="ChEBI" id="CHEBI:46858"/>
        <dbReference type="ChEBI" id="CHEBI:61978"/>
        <dbReference type="EC" id="3.1.3.48"/>
    </reaction>
</comment>
<name>A0A9D2U5Y3_9FIRM</name>
<evidence type="ECO:0000256" key="5">
    <source>
        <dbReference type="ARBA" id="ARBA00051722"/>
    </source>
</evidence>
<keyword evidence="3" id="KW-0378">Hydrolase</keyword>
<reference evidence="6" key="1">
    <citation type="journal article" date="2021" name="PeerJ">
        <title>Extensive microbial diversity within the chicken gut microbiome revealed by metagenomics and culture.</title>
        <authorList>
            <person name="Gilroy R."/>
            <person name="Ravi A."/>
            <person name="Getino M."/>
            <person name="Pursley I."/>
            <person name="Horton D.L."/>
            <person name="Alikhan N.F."/>
            <person name="Baker D."/>
            <person name="Gharbi K."/>
            <person name="Hall N."/>
            <person name="Watson M."/>
            <person name="Adriaenssens E.M."/>
            <person name="Foster-Nyarko E."/>
            <person name="Jarju S."/>
            <person name="Secka A."/>
            <person name="Antonio M."/>
            <person name="Oren A."/>
            <person name="Chaudhuri R.R."/>
            <person name="La Ragione R."/>
            <person name="Hildebrand F."/>
            <person name="Pallen M.J."/>
        </authorList>
    </citation>
    <scope>NUCLEOTIDE SEQUENCE</scope>
    <source>
        <strain evidence="6">ChiW19-6364</strain>
    </source>
</reference>
<accession>A0A9D2U5Y3</accession>
<comment type="similarity">
    <text evidence="1">Belongs to the metallo-dependent hydrolases superfamily. CpsB/CapC family.</text>
</comment>
<dbReference type="PIRSF" id="PIRSF016557">
    <property type="entry name" value="Caps_synth_CpsB"/>
    <property type="match status" value="1"/>
</dbReference>
<dbReference type="SUPFAM" id="SSF89550">
    <property type="entry name" value="PHP domain-like"/>
    <property type="match status" value="1"/>
</dbReference>
<protein>
    <recommendedName>
        <fullName evidence="2">protein-tyrosine-phosphatase</fullName>
        <ecNumber evidence="2">3.1.3.48</ecNumber>
    </recommendedName>
</protein>
<dbReference type="Pfam" id="PF19567">
    <property type="entry name" value="CpsB_CapC"/>
    <property type="match status" value="1"/>
</dbReference>
<dbReference type="GO" id="GO:0030145">
    <property type="term" value="F:manganese ion binding"/>
    <property type="evidence" value="ECO:0007669"/>
    <property type="project" value="InterPro"/>
</dbReference>
<dbReference type="AlphaFoldDB" id="A0A9D2U5Y3"/>
<dbReference type="GO" id="GO:0004725">
    <property type="term" value="F:protein tyrosine phosphatase activity"/>
    <property type="evidence" value="ECO:0007669"/>
    <property type="project" value="UniProtKB-EC"/>
</dbReference>